<evidence type="ECO:0000256" key="7">
    <source>
        <dbReference type="PROSITE-ProRule" id="PRU00023"/>
    </source>
</evidence>
<dbReference type="STRING" id="112090.W4G702"/>
<evidence type="ECO:0000256" key="3">
    <source>
        <dbReference type="ARBA" id="ARBA00023043"/>
    </source>
</evidence>
<feature type="compositionally biased region" description="Polar residues" evidence="8">
    <location>
        <begin position="361"/>
        <end position="375"/>
    </location>
</feature>
<evidence type="ECO:0000313" key="10">
    <source>
        <dbReference type="EMBL" id="ETV74708.1"/>
    </source>
</evidence>
<dbReference type="Pfam" id="PF00612">
    <property type="entry name" value="IQ"/>
    <property type="match status" value="1"/>
</dbReference>
<dbReference type="InterPro" id="IPR000048">
    <property type="entry name" value="IQ_motif_EF-hand-BS"/>
</dbReference>
<feature type="repeat" description="ANK" evidence="7">
    <location>
        <begin position="524"/>
        <end position="556"/>
    </location>
</feature>
<evidence type="ECO:0000256" key="8">
    <source>
        <dbReference type="SAM" id="MobiDB-lite"/>
    </source>
</evidence>
<dbReference type="InterPro" id="IPR036770">
    <property type="entry name" value="Ankyrin_rpt-contain_sf"/>
</dbReference>
<dbReference type="PROSITE" id="PS51437">
    <property type="entry name" value="CG_1"/>
    <property type="match status" value="1"/>
</dbReference>
<dbReference type="OrthoDB" id="407555at2759"/>
<dbReference type="InterPro" id="IPR002110">
    <property type="entry name" value="Ankyrin_rpt"/>
</dbReference>
<gene>
    <name evidence="10" type="ORF">H257_10817</name>
</gene>
<dbReference type="InterPro" id="IPR013783">
    <property type="entry name" value="Ig-like_fold"/>
</dbReference>
<evidence type="ECO:0000256" key="6">
    <source>
        <dbReference type="ARBA" id="ARBA00023242"/>
    </source>
</evidence>
<dbReference type="SMART" id="SM01076">
    <property type="entry name" value="CG-1"/>
    <property type="match status" value="1"/>
</dbReference>
<dbReference type="Gene3D" id="1.20.5.190">
    <property type="match status" value="1"/>
</dbReference>
<keyword evidence="5" id="KW-0804">Transcription</keyword>
<dbReference type="SMART" id="SM00248">
    <property type="entry name" value="ANK"/>
    <property type="match status" value="2"/>
</dbReference>
<evidence type="ECO:0000256" key="5">
    <source>
        <dbReference type="ARBA" id="ARBA00023163"/>
    </source>
</evidence>
<dbReference type="GO" id="GO:0003712">
    <property type="term" value="F:transcription coregulator activity"/>
    <property type="evidence" value="ECO:0007669"/>
    <property type="project" value="TreeGrafter"/>
</dbReference>
<dbReference type="InterPro" id="IPR005559">
    <property type="entry name" value="CG-1_dom"/>
</dbReference>
<dbReference type="GO" id="GO:0006357">
    <property type="term" value="P:regulation of transcription by RNA polymerase II"/>
    <property type="evidence" value="ECO:0007669"/>
    <property type="project" value="TreeGrafter"/>
</dbReference>
<organism evidence="10">
    <name type="scientific">Aphanomyces astaci</name>
    <name type="common">Crayfish plague agent</name>
    <dbReference type="NCBI Taxonomy" id="112090"/>
    <lineage>
        <taxon>Eukaryota</taxon>
        <taxon>Sar</taxon>
        <taxon>Stramenopiles</taxon>
        <taxon>Oomycota</taxon>
        <taxon>Saprolegniomycetes</taxon>
        <taxon>Saprolegniales</taxon>
        <taxon>Verrucalvaceae</taxon>
        <taxon>Aphanomyces</taxon>
    </lineage>
</organism>
<evidence type="ECO:0000256" key="2">
    <source>
        <dbReference type="ARBA" id="ARBA00008267"/>
    </source>
</evidence>
<comment type="subcellular location">
    <subcellularLocation>
        <location evidence="1">Nucleus</location>
    </subcellularLocation>
</comment>
<dbReference type="PANTHER" id="PTHR23335:SF1">
    <property type="entry name" value="CALMODULIN-BINDING TRANSCRIPTION ACTIVATOR, ISOFORM F"/>
    <property type="match status" value="1"/>
</dbReference>
<dbReference type="EMBL" id="KI913143">
    <property type="protein sequence ID" value="ETV74708.1"/>
    <property type="molecule type" value="Genomic_DNA"/>
</dbReference>
<accession>W4G702</accession>
<keyword evidence="4" id="KW-0010">Activator</keyword>
<feature type="region of interest" description="Disordered" evidence="8">
    <location>
        <begin position="336"/>
        <end position="376"/>
    </location>
</feature>
<dbReference type="GeneID" id="20812813"/>
<dbReference type="VEuPathDB" id="FungiDB:H257_10817"/>
<dbReference type="PANTHER" id="PTHR23335">
    <property type="entry name" value="CALMODULIN-BINDING TRANSCRIPTION ACTIVATOR CAMTA"/>
    <property type="match status" value="1"/>
</dbReference>
<dbReference type="PROSITE" id="PS50297">
    <property type="entry name" value="ANK_REP_REGION"/>
    <property type="match status" value="1"/>
</dbReference>
<comment type="similarity">
    <text evidence="2">Belongs to the CAMTA family.</text>
</comment>
<feature type="repeat" description="ANK" evidence="7">
    <location>
        <begin position="491"/>
        <end position="523"/>
    </location>
</feature>
<dbReference type="Pfam" id="PF12796">
    <property type="entry name" value="Ank_2"/>
    <property type="match status" value="1"/>
</dbReference>
<dbReference type="PROSITE" id="PS50088">
    <property type="entry name" value="ANK_REPEAT"/>
    <property type="match status" value="2"/>
</dbReference>
<dbReference type="AlphaFoldDB" id="W4G702"/>
<evidence type="ECO:0000259" key="9">
    <source>
        <dbReference type="PROSITE" id="PS51437"/>
    </source>
</evidence>
<reference evidence="10" key="1">
    <citation type="submission" date="2013-12" db="EMBL/GenBank/DDBJ databases">
        <title>The Genome Sequence of Aphanomyces astaci APO3.</title>
        <authorList>
            <consortium name="The Broad Institute Genomics Platform"/>
            <person name="Russ C."/>
            <person name="Tyler B."/>
            <person name="van West P."/>
            <person name="Dieguez-Uribeondo J."/>
            <person name="Young S.K."/>
            <person name="Zeng Q."/>
            <person name="Gargeya S."/>
            <person name="Fitzgerald M."/>
            <person name="Abouelleil A."/>
            <person name="Alvarado L."/>
            <person name="Chapman S.B."/>
            <person name="Gainer-Dewar J."/>
            <person name="Goldberg J."/>
            <person name="Griggs A."/>
            <person name="Gujja S."/>
            <person name="Hansen M."/>
            <person name="Howarth C."/>
            <person name="Imamovic A."/>
            <person name="Ireland A."/>
            <person name="Larimer J."/>
            <person name="McCowan C."/>
            <person name="Murphy C."/>
            <person name="Pearson M."/>
            <person name="Poon T.W."/>
            <person name="Priest M."/>
            <person name="Roberts A."/>
            <person name="Saif S."/>
            <person name="Shea T."/>
            <person name="Sykes S."/>
            <person name="Wortman J."/>
            <person name="Nusbaum C."/>
            <person name="Birren B."/>
        </authorList>
    </citation>
    <scope>NUCLEOTIDE SEQUENCE [LARGE SCALE GENOMIC DNA]</scope>
    <source>
        <strain evidence="10">APO3</strain>
    </source>
</reference>
<dbReference type="InterPro" id="IPR014756">
    <property type="entry name" value="Ig_E-set"/>
</dbReference>
<dbReference type="RefSeq" id="XP_009835795.1">
    <property type="nucleotide sequence ID" value="XM_009837493.1"/>
</dbReference>
<dbReference type="SUPFAM" id="SSF48403">
    <property type="entry name" value="Ankyrin repeat"/>
    <property type="match status" value="1"/>
</dbReference>
<proteinExistence type="inferred from homology"/>
<dbReference type="SUPFAM" id="SSF81296">
    <property type="entry name" value="E set domains"/>
    <property type="match status" value="1"/>
</dbReference>
<dbReference type="GO" id="GO:0003690">
    <property type="term" value="F:double-stranded DNA binding"/>
    <property type="evidence" value="ECO:0007669"/>
    <property type="project" value="TreeGrafter"/>
</dbReference>
<dbReference type="GO" id="GO:0005634">
    <property type="term" value="C:nucleus"/>
    <property type="evidence" value="ECO:0007669"/>
    <property type="project" value="UniProtKB-SubCell"/>
</dbReference>
<evidence type="ECO:0000256" key="1">
    <source>
        <dbReference type="ARBA" id="ARBA00004123"/>
    </source>
</evidence>
<dbReference type="Gene3D" id="1.25.40.20">
    <property type="entry name" value="Ankyrin repeat-containing domain"/>
    <property type="match status" value="1"/>
</dbReference>
<dbReference type="PROSITE" id="PS50096">
    <property type="entry name" value="IQ"/>
    <property type="match status" value="2"/>
</dbReference>
<feature type="domain" description="CG-1" evidence="9">
    <location>
        <begin position="5"/>
        <end position="131"/>
    </location>
</feature>
<dbReference type="Gene3D" id="2.60.40.10">
    <property type="entry name" value="Immunoglobulins"/>
    <property type="match status" value="1"/>
</dbReference>
<dbReference type="Pfam" id="PF03859">
    <property type="entry name" value="CG-1"/>
    <property type="match status" value="1"/>
</dbReference>
<keyword evidence="3 7" id="KW-0040">ANK repeat</keyword>
<keyword evidence="6" id="KW-0539">Nucleus</keyword>
<name>W4G702_APHAT</name>
<protein>
    <recommendedName>
        <fullName evidence="9">CG-1 domain-containing protein</fullName>
    </recommendedName>
</protein>
<evidence type="ECO:0000256" key="4">
    <source>
        <dbReference type="ARBA" id="ARBA00023159"/>
    </source>
</evidence>
<sequence>MMEKAVQLQLAARERWLQKDEVLFLLTNYMASGLPVHVSPQCRPPSGTLFVCDSVMDFKKDGWTWQKQKGSKTKIREDRAKLVVTRGNVVLGVYVHSADNPCFHRRSYSLRDESNRMILVHYLEDDSKKQALRDAPHECSRPFDASSVVNDALADFHPSDPDDDHNDDDTALDDLLLDNHMPRMIAFDPSNQMMPPPPHVLDDSIPLLVQITDFSPNWDFCTGGAKILICAASPPPYSTLFVCFGSTAVVRAESLSPTVLRCCAPPSDTAGVVPLRIATYVGTQLIFVSTPGHFLFKPAASPSHMSVSSGVHQPPPKYPTLDWGTSKQVPAFSDVVAQGGGSNSSSSSTFKRARSEHNLDDMTSLSFPSSPTNSLRGLDELDDRQYKIRVVERLHEFRRVIISHPSAKNVADGGASTQPQSLLGPSSIVLRPAATVEVASLMLDDSAIAALSDVELGALSEQLIEDVVKQLVALAGTSPELLEELNSLDDAGLSLLHYVCFYNCGQLVPLLLSHGANVNQRSAQGQTPLHLAAGCGHWGIVRLLLSEQADGAMLDLDNFTPADRADKYGHGDIAAFLRSLSPPSPLTKPVDEVKCMGTLLDSSAVDRSSHYNRNFLLGAFSTMSLHDKCALSLGTKRRSSSLGDPFDEDNELEVSSSVMTDTDDGRLMAAMELMAPDELALLEEDARVIQHNVRAWLLRRSYRHMRDTTRKLKEATQTIAKQSLEKAAVTVQAATRSMMVRRSFLQQRNTAIKVQAGVYVCSGARDHLPEKICTNEDRSAGVARDPAKCHRQKTTIHELITTSR</sequence>